<feature type="binding site" description="covalent" evidence="8">
    <location>
        <position position="51"/>
    </location>
    <ligand>
        <name>heme c</name>
        <dbReference type="ChEBI" id="CHEBI:61717"/>
    </ligand>
</feature>
<evidence type="ECO:0000256" key="5">
    <source>
        <dbReference type="ARBA" id="ARBA00022989"/>
    </source>
</evidence>
<evidence type="ECO:0000256" key="8">
    <source>
        <dbReference type="PIRSR" id="PIRSR602326-1"/>
    </source>
</evidence>
<proteinExistence type="predicted"/>
<feature type="chain" id="PRO_5002509262" evidence="11">
    <location>
        <begin position="19"/>
        <end position="295"/>
    </location>
</feature>
<dbReference type="GO" id="GO:0020037">
    <property type="term" value="F:heme binding"/>
    <property type="evidence" value="ECO:0007669"/>
    <property type="project" value="InterPro"/>
</dbReference>
<feature type="binding site" description="covalent" evidence="8">
    <location>
        <position position="54"/>
    </location>
    <ligand>
        <name>heme c</name>
        <dbReference type="ChEBI" id="CHEBI:61717"/>
    </ligand>
</feature>
<dbReference type="HOGENOM" id="CLU_078597_0_0_6"/>
<dbReference type="PATRIC" id="fig|914150.5.peg.1742"/>
<reference evidence="12 13" key="1">
    <citation type="submission" date="2015-02" db="EMBL/GenBank/DDBJ databases">
        <title>Complete genome sequence of Kangiella geojedonensis strain YCS-5T.</title>
        <authorList>
            <person name="Kim K.M."/>
        </authorList>
    </citation>
    <scope>NUCLEOTIDE SEQUENCE [LARGE SCALE GENOMIC DNA]</scope>
    <source>
        <strain evidence="12 13">YCS-5</strain>
    </source>
</reference>
<evidence type="ECO:0000256" key="7">
    <source>
        <dbReference type="ARBA" id="ARBA00023136"/>
    </source>
</evidence>
<dbReference type="GO" id="GO:0016020">
    <property type="term" value="C:membrane"/>
    <property type="evidence" value="ECO:0007669"/>
    <property type="project" value="UniProtKB-SubCell"/>
</dbReference>
<feature type="coiled-coil region" evidence="9">
    <location>
        <begin position="183"/>
        <end position="224"/>
    </location>
</feature>
<dbReference type="InterPro" id="IPR002326">
    <property type="entry name" value="Cyt_c1"/>
</dbReference>
<evidence type="ECO:0000256" key="2">
    <source>
        <dbReference type="ARBA" id="ARBA00022617"/>
    </source>
</evidence>
<protein>
    <submittedName>
        <fullName evidence="12">Cytochrome c1</fullName>
    </submittedName>
</protein>
<keyword evidence="5 10" id="KW-1133">Transmembrane helix</keyword>
<evidence type="ECO:0000256" key="10">
    <source>
        <dbReference type="SAM" id="Phobius"/>
    </source>
</evidence>
<evidence type="ECO:0000256" key="4">
    <source>
        <dbReference type="ARBA" id="ARBA00022723"/>
    </source>
</evidence>
<evidence type="ECO:0000256" key="1">
    <source>
        <dbReference type="ARBA" id="ARBA00004370"/>
    </source>
</evidence>
<keyword evidence="11" id="KW-0732">Signal</keyword>
<dbReference type="PANTHER" id="PTHR10266:SF3">
    <property type="entry name" value="CYTOCHROME C1, HEME PROTEIN, MITOCHONDRIAL"/>
    <property type="match status" value="1"/>
</dbReference>
<keyword evidence="6 8" id="KW-0408">Iron</keyword>
<gene>
    <name evidence="12" type="ORF">TQ33_1720</name>
</gene>
<keyword evidence="13" id="KW-1185">Reference proteome</keyword>
<organism evidence="12 13">
    <name type="scientific">Kangiella geojedonensis</name>
    <dbReference type="NCBI Taxonomy" id="914150"/>
    <lineage>
        <taxon>Bacteria</taxon>
        <taxon>Pseudomonadati</taxon>
        <taxon>Pseudomonadota</taxon>
        <taxon>Gammaproteobacteria</taxon>
        <taxon>Kangiellales</taxon>
        <taxon>Kangiellaceae</taxon>
        <taxon>Kangiella</taxon>
    </lineage>
</organism>
<dbReference type="STRING" id="914150.TQ33_1720"/>
<dbReference type="OrthoDB" id="9798864at2"/>
<dbReference type="InterPro" id="IPR036909">
    <property type="entry name" value="Cyt_c-like_dom_sf"/>
</dbReference>
<evidence type="ECO:0000256" key="11">
    <source>
        <dbReference type="SAM" id="SignalP"/>
    </source>
</evidence>
<keyword evidence="9" id="KW-0175">Coiled coil</keyword>
<dbReference type="Pfam" id="PF02167">
    <property type="entry name" value="Cytochrom_C1"/>
    <property type="match status" value="2"/>
</dbReference>
<keyword evidence="2 8" id="KW-0349">Heme</keyword>
<dbReference type="Proteomes" id="UP000034071">
    <property type="component" value="Chromosome"/>
</dbReference>
<dbReference type="SUPFAM" id="SSF46626">
    <property type="entry name" value="Cytochrome c"/>
    <property type="match status" value="1"/>
</dbReference>
<dbReference type="GO" id="GO:0046872">
    <property type="term" value="F:metal ion binding"/>
    <property type="evidence" value="ECO:0007669"/>
    <property type="project" value="UniProtKB-KW"/>
</dbReference>
<dbReference type="Gene3D" id="1.10.760.10">
    <property type="entry name" value="Cytochrome c-like domain"/>
    <property type="match status" value="1"/>
</dbReference>
<feature type="signal peptide" evidence="11">
    <location>
        <begin position="1"/>
        <end position="18"/>
    </location>
</feature>
<dbReference type="PANTHER" id="PTHR10266">
    <property type="entry name" value="CYTOCHROME C1"/>
    <property type="match status" value="1"/>
</dbReference>
<keyword evidence="3 10" id="KW-0812">Transmembrane</keyword>
<evidence type="ECO:0000256" key="6">
    <source>
        <dbReference type="ARBA" id="ARBA00023004"/>
    </source>
</evidence>
<keyword evidence="4 8" id="KW-0479">Metal-binding</keyword>
<dbReference type="AlphaFoldDB" id="A0A0F6RD71"/>
<evidence type="ECO:0000256" key="3">
    <source>
        <dbReference type="ARBA" id="ARBA00022692"/>
    </source>
</evidence>
<comment type="cofactor">
    <cofactor evidence="8">
        <name>heme c</name>
        <dbReference type="ChEBI" id="CHEBI:61717"/>
    </cofactor>
    <text evidence="8">Binds 1 heme c group covalently per subunit.</text>
</comment>
<dbReference type="RefSeq" id="WP_046561706.1">
    <property type="nucleotide sequence ID" value="NZ_CP010975.1"/>
</dbReference>
<sequence length="295" mass="32951">MKKLITAILFLLPVTAFAAGGGTTYPNDKANINYGDKASIQNGAKLYVNYCQGCHSMEYVRYSRIAQDLDLTEEQASELILGEGKLGDTMNKAMDKELAEKWFGVNPLDLSLVARVRGNDWVYNYLRAFYLDDSRPFGVNNTVFPSVGMPHVLSDLQGLQAKSDELVAVEDTIATGKSRMEVLRATVNDAEASAEAVAKAEEEIALIEEEVHDAELEYAKLAREGKMFTIVKEGDMTPQEYDHAVRDLVAFMAYTANPVKLKSKAIGLWSLLFLLILLVLAYFLKKEFWKDIKKK</sequence>
<accession>A0A0F6RD71</accession>
<keyword evidence="7 10" id="KW-0472">Membrane</keyword>
<feature type="transmembrane region" description="Helical" evidence="10">
    <location>
        <begin position="266"/>
        <end position="284"/>
    </location>
</feature>
<comment type="subcellular location">
    <subcellularLocation>
        <location evidence="1">Membrane</location>
    </subcellularLocation>
</comment>
<evidence type="ECO:0000256" key="9">
    <source>
        <dbReference type="SAM" id="Coils"/>
    </source>
</evidence>
<dbReference type="EMBL" id="CP010975">
    <property type="protein sequence ID" value="AKE52661.1"/>
    <property type="molecule type" value="Genomic_DNA"/>
</dbReference>
<feature type="binding site" description="covalent" evidence="8">
    <location>
        <position position="55"/>
    </location>
    <ligand>
        <name>heme c</name>
        <dbReference type="ChEBI" id="CHEBI:61717"/>
    </ligand>
</feature>
<evidence type="ECO:0000313" key="13">
    <source>
        <dbReference type="Proteomes" id="UP000034071"/>
    </source>
</evidence>
<dbReference type="Gene3D" id="1.20.5.100">
    <property type="entry name" value="Cytochrome c1, transmembrane anchor, C-terminal"/>
    <property type="match status" value="1"/>
</dbReference>
<dbReference type="KEGG" id="kge:TQ33_1720"/>
<dbReference type="GO" id="GO:0009055">
    <property type="term" value="F:electron transfer activity"/>
    <property type="evidence" value="ECO:0007669"/>
    <property type="project" value="InterPro"/>
</dbReference>
<evidence type="ECO:0000313" key="12">
    <source>
        <dbReference type="EMBL" id="AKE52661.1"/>
    </source>
</evidence>
<name>A0A0F6RD71_9GAMM</name>